<dbReference type="EMBL" id="AE003849">
    <property type="protein sequence ID" value="AAF83082.1"/>
    <property type="molecule type" value="Genomic_DNA"/>
</dbReference>
<gene>
    <name evidence="1" type="ordered locus">XF_0269</name>
</gene>
<protein>
    <submittedName>
        <fullName evidence="1">Uncharacterized protein</fullName>
    </submittedName>
</protein>
<dbReference type="HOGENOM" id="CLU_3359273_0_0_6"/>
<dbReference type="AlphaFoldDB" id="Q9PGM9"/>
<dbReference type="KEGG" id="xfa:XF_0269"/>
<evidence type="ECO:0000313" key="2">
    <source>
        <dbReference type="Proteomes" id="UP000000812"/>
    </source>
</evidence>
<proteinExistence type="predicted"/>
<name>Q9PGM9_XYLFA</name>
<evidence type="ECO:0000313" key="1">
    <source>
        <dbReference type="EMBL" id="AAF83082.1"/>
    </source>
</evidence>
<dbReference type="Proteomes" id="UP000000812">
    <property type="component" value="Chromosome"/>
</dbReference>
<accession>Q9PGM9</accession>
<sequence length="36" mass="3740">MGKPSGPCVAEISVLLGHGSDRVCGIRIDVTVQCLE</sequence>
<reference evidence="1 2" key="1">
    <citation type="journal article" date="2000" name="Nature">
        <title>The genome sequence of the plant pathogen Xylella fastidiosa.</title>
        <authorList>
            <person name="Simpson A.J."/>
            <person name="Reinach F.C."/>
            <person name="Arruda P."/>
            <person name="Abreu F.A."/>
            <person name="Acencio M."/>
            <person name="Alvarenga R."/>
            <person name="Alves L.M."/>
            <person name="Araya J.E."/>
            <person name="Baia G.S."/>
            <person name="Baptista C.S."/>
            <person name="Barros M.H."/>
            <person name="Bonaccorsi E.D."/>
            <person name="Bordin S."/>
            <person name="Bove J.M."/>
            <person name="Briones M.R."/>
            <person name="Bueno M.R."/>
            <person name="Camargo A.A."/>
            <person name="Camargo L.E."/>
            <person name="Carraro D.M."/>
            <person name="Carrer H."/>
            <person name="Colauto N.B."/>
            <person name="Colombo C."/>
            <person name="Costa F.F."/>
            <person name="Costa M.C."/>
            <person name="Costa-Neto C.M."/>
            <person name="Coutinho L.L."/>
            <person name="Cristofani M."/>
            <person name="Dias-Neto E."/>
            <person name="Docena C."/>
            <person name="El-Dorry H."/>
            <person name="Facincani A.P."/>
            <person name="Ferreira A.J."/>
            <person name="Ferreira V.C."/>
            <person name="Ferro J.A."/>
            <person name="Fraga J.S."/>
            <person name="Franca S.C."/>
            <person name="Franco M.C."/>
            <person name="Frohme M."/>
            <person name="Furlan L.R."/>
            <person name="Garnier M."/>
            <person name="Goldman G.H."/>
            <person name="Goldman M.H."/>
            <person name="Gomes S.L."/>
            <person name="Gruber A."/>
            <person name="Ho P.L."/>
            <person name="Hoheisel J.D."/>
            <person name="Junqueira M.L."/>
            <person name="Kemper E.L."/>
            <person name="Kitajima J.P."/>
            <person name="Krieger J.E."/>
            <person name="Kuramae E.E."/>
            <person name="Laigret F."/>
            <person name="Lambais M.R."/>
            <person name="Leite L.C."/>
            <person name="Lemos E.G."/>
            <person name="Lemos M.V."/>
            <person name="Lopes S.A."/>
            <person name="Lopes C.R."/>
            <person name="Machado J.A."/>
            <person name="Machado M.A."/>
            <person name="Madeira A.M."/>
            <person name="Madeira H.M."/>
            <person name="Marino C.L."/>
            <person name="Marques M.V."/>
            <person name="Martins E.A."/>
            <person name="Martins E.M."/>
            <person name="Matsukuma A.Y."/>
            <person name="Menck C.F."/>
            <person name="Miracca E.C."/>
            <person name="Miyaki C.Y."/>
            <person name="Monteriro-Vitorello C.B."/>
            <person name="Moon D.H."/>
            <person name="Nagai M.A."/>
            <person name="Nascimento A.L."/>
            <person name="Netto L.E."/>
            <person name="Nhani A.Jr."/>
            <person name="Nobrega F.G."/>
            <person name="Nunes L.R."/>
            <person name="Oliveira M.A."/>
            <person name="de Oliveira M.C."/>
            <person name="de Oliveira R.C."/>
            <person name="Palmieri D.A."/>
            <person name="Paris A."/>
            <person name="Peixoto B.R."/>
            <person name="Pereira G.A."/>
            <person name="Pereira H.A.Jr."/>
            <person name="Pesquero J.B."/>
            <person name="Quaggio R.B."/>
            <person name="Roberto P.G."/>
            <person name="Rodrigues V."/>
            <person name="de M Rosa A.J."/>
            <person name="de Rosa V.E.Jr."/>
            <person name="de Sa R.G."/>
            <person name="Santelli R.V."/>
            <person name="Sawasaki H.E."/>
            <person name="da Silva A.C."/>
            <person name="da Silva A.M."/>
            <person name="da Silva F.R."/>
            <person name="da Silva W.A.Jr."/>
            <person name="da Silveira J.F."/>
            <person name="Silvestri M.L."/>
            <person name="Siqueira W.J."/>
            <person name="de Souza A.A."/>
            <person name="de Souza A.P."/>
            <person name="Terenzi M.F."/>
            <person name="Truffi D."/>
            <person name="Tsai S.M."/>
            <person name="Tsuhako M.H."/>
            <person name="Vallada H."/>
            <person name="Van Sluys M.A."/>
            <person name="Verjovski-Almeida S."/>
            <person name="Vettore A.L."/>
            <person name="Zago M.A."/>
            <person name="Zatz M."/>
            <person name="Meidanis J."/>
            <person name="Setubal J.C."/>
        </authorList>
    </citation>
    <scope>NUCLEOTIDE SEQUENCE [LARGE SCALE GENOMIC DNA]</scope>
    <source>
        <strain evidence="1 2">9a5c</strain>
    </source>
</reference>
<dbReference type="PIR" id="B82827">
    <property type="entry name" value="B82827"/>
</dbReference>
<organism evidence="1 2">
    <name type="scientific">Xylella fastidiosa (strain 9a5c)</name>
    <dbReference type="NCBI Taxonomy" id="160492"/>
    <lineage>
        <taxon>Bacteria</taxon>
        <taxon>Pseudomonadati</taxon>
        <taxon>Pseudomonadota</taxon>
        <taxon>Gammaproteobacteria</taxon>
        <taxon>Lysobacterales</taxon>
        <taxon>Lysobacteraceae</taxon>
        <taxon>Xylella</taxon>
    </lineage>
</organism>